<protein>
    <submittedName>
        <fullName evidence="7">3-hydroxyisobutyrate dehydrogenase</fullName>
    </submittedName>
</protein>
<dbReference type="InterPro" id="IPR013328">
    <property type="entry name" value="6PGD_dom2"/>
</dbReference>
<evidence type="ECO:0000313" key="7">
    <source>
        <dbReference type="EMBL" id="GHO48933.1"/>
    </source>
</evidence>
<accession>A0A8J3IAW7</accession>
<dbReference type="Proteomes" id="UP000612362">
    <property type="component" value="Unassembled WGS sequence"/>
</dbReference>
<dbReference type="Gene3D" id="3.40.50.720">
    <property type="entry name" value="NAD(P)-binding Rossmann-like Domain"/>
    <property type="match status" value="1"/>
</dbReference>
<dbReference type="PROSITE" id="PS00895">
    <property type="entry name" value="3_HYDROXYISOBUT_DH"/>
    <property type="match status" value="1"/>
</dbReference>
<dbReference type="PIRSF" id="PIRSF000103">
    <property type="entry name" value="HIBADH"/>
    <property type="match status" value="1"/>
</dbReference>
<comment type="similarity">
    <text evidence="1">Belongs to the HIBADH-related family.</text>
</comment>
<dbReference type="SUPFAM" id="SSF48179">
    <property type="entry name" value="6-phosphogluconate dehydrogenase C-terminal domain-like"/>
    <property type="match status" value="1"/>
</dbReference>
<dbReference type="InterPro" id="IPR002204">
    <property type="entry name" value="3-OH-isobutyrate_DH-rel_CS"/>
</dbReference>
<feature type="domain" description="3-hydroxyisobutyrate dehydrogenase-like NAD-binding" evidence="6">
    <location>
        <begin position="168"/>
        <end position="285"/>
    </location>
</feature>
<keyword evidence="2" id="KW-0560">Oxidoreductase</keyword>
<dbReference type="Pfam" id="PF14833">
    <property type="entry name" value="NAD_binding_11"/>
    <property type="match status" value="1"/>
</dbReference>
<organism evidence="7 8">
    <name type="scientific">Ktedonospora formicarum</name>
    <dbReference type="NCBI Taxonomy" id="2778364"/>
    <lineage>
        <taxon>Bacteria</taxon>
        <taxon>Bacillati</taxon>
        <taxon>Chloroflexota</taxon>
        <taxon>Ktedonobacteria</taxon>
        <taxon>Ktedonobacterales</taxon>
        <taxon>Ktedonobacteraceae</taxon>
        <taxon>Ktedonospora</taxon>
    </lineage>
</organism>
<dbReference type="InterPro" id="IPR036291">
    <property type="entry name" value="NAD(P)-bd_dom_sf"/>
</dbReference>
<name>A0A8J3IAW7_9CHLR</name>
<dbReference type="GO" id="GO:0050661">
    <property type="term" value="F:NADP binding"/>
    <property type="evidence" value="ECO:0007669"/>
    <property type="project" value="InterPro"/>
</dbReference>
<dbReference type="GO" id="GO:0051287">
    <property type="term" value="F:NAD binding"/>
    <property type="evidence" value="ECO:0007669"/>
    <property type="project" value="InterPro"/>
</dbReference>
<dbReference type="EMBL" id="BNJF01000004">
    <property type="protein sequence ID" value="GHO48933.1"/>
    <property type="molecule type" value="Genomic_DNA"/>
</dbReference>
<dbReference type="InterPro" id="IPR029154">
    <property type="entry name" value="HIBADH-like_NADP-bd"/>
</dbReference>
<evidence type="ECO:0000256" key="4">
    <source>
        <dbReference type="PIRSR" id="PIRSR000103-1"/>
    </source>
</evidence>
<dbReference type="RefSeq" id="WP_220198074.1">
    <property type="nucleotide sequence ID" value="NZ_BNJF01000004.1"/>
</dbReference>
<dbReference type="PANTHER" id="PTHR43580">
    <property type="entry name" value="OXIDOREDUCTASE GLYR1-RELATED"/>
    <property type="match status" value="1"/>
</dbReference>
<sequence length="297" mass="31627">MSQSVGFIGLGSMGQPMVRNLLKAGYHVKVYNRSESRASALVDVGAIAVSSPAEVVEVDGMVVTMVSNDAALEDVTLGAQGLLERLGSGGIHISMSTVSPDLAYKLAELHKQRGSSYIAAPVFGRPQSAAAAQLKICVAGSSIAKERTQPVLQALGQPFDFGEQPKQANVIKLCGNFMIISAIEAMGEALTLVEKNGMDRSAVMSLFTQTLFACPIYQTYGPLIAEQRFTPPGFQLQWGLKDINFFLDNASQVYAPLPLAHLVQNRLLSSVAKGRGESDLSRLTQAISEDAGLEVVP</sequence>
<dbReference type="InterPro" id="IPR008927">
    <property type="entry name" value="6-PGluconate_DH-like_C_sf"/>
</dbReference>
<dbReference type="Pfam" id="PF03446">
    <property type="entry name" value="NAD_binding_2"/>
    <property type="match status" value="1"/>
</dbReference>
<feature type="active site" evidence="4">
    <location>
        <position position="172"/>
    </location>
</feature>
<comment type="caution">
    <text evidence="7">The sequence shown here is derived from an EMBL/GenBank/DDBJ whole genome shotgun (WGS) entry which is preliminary data.</text>
</comment>
<evidence type="ECO:0000259" key="5">
    <source>
        <dbReference type="Pfam" id="PF03446"/>
    </source>
</evidence>
<gene>
    <name evidence="7" type="ORF">KSX_70960</name>
</gene>
<dbReference type="Gene3D" id="1.10.1040.10">
    <property type="entry name" value="N-(1-d-carboxylethyl)-l-norvaline Dehydrogenase, domain 2"/>
    <property type="match status" value="1"/>
</dbReference>
<proteinExistence type="inferred from homology"/>
<dbReference type="GO" id="GO:0016054">
    <property type="term" value="P:organic acid catabolic process"/>
    <property type="evidence" value="ECO:0007669"/>
    <property type="project" value="UniProtKB-ARBA"/>
</dbReference>
<evidence type="ECO:0000313" key="8">
    <source>
        <dbReference type="Proteomes" id="UP000612362"/>
    </source>
</evidence>
<dbReference type="InterPro" id="IPR051265">
    <property type="entry name" value="HIBADH-related_NP60_sf"/>
</dbReference>
<reference evidence="7" key="1">
    <citation type="submission" date="2020-10" db="EMBL/GenBank/DDBJ databases">
        <title>Taxonomic study of unclassified bacteria belonging to the class Ktedonobacteria.</title>
        <authorList>
            <person name="Yabe S."/>
            <person name="Wang C.M."/>
            <person name="Zheng Y."/>
            <person name="Sakai Y."/>
            <person name="Cavaletti L."/>
            <person name="Monciardini P."/>
            <person name="Donadio S."/>
        </authorList>
    </citation>
    <scope>NUCLEOTIDE SEQUENCE</scope>
    <source>
        <strain evidence="7">SOSP1-1</strain>
    </source>
</reference>
<dbReference type="PANTHER" id="PTHR43580:SF2">
    <property type="entry name" value="CYTOKINE-LIKE NUCLEAR FACTOR N-PAC"/>
    <property type="match status" value="1"/>
</dbReference>
<evidence type="ECO:0000256" key="1">
    <source>
        <dbReference type="ARBA" id="ARBA00009080"/>
    </source>
</evidence>
<keyword evidence="8" id="KW-1185">Reference proteome</keyword>
<dbReference type="InterPro" id="IPR006115">
    <property type="entry name" value="6PGDH_NADP-bd"/>
</dbReference>
<evidence type="ECO:0000256" key="3">
    <source>
        <dbReference type="ARBA" id="ARBA00023027"/>
    </source>
</evidence>
<dbReference type="InterPro" id="IPR015815">
    <property type="entry name" value="HIBADH-related"/>
</dbReference>
<dbReference type="SUPFAM" id="SSF51735">
    <property type="entry name" value="NAD(P)-binding Rossmann-fold domains"/>
    <property type="match status" value="1"/>
</dbReference>
<dbReference type="AlphaFoldDB" id="A0A8J3IAW7"/>
<feature type="domain" description="6-phosphogluconate dehydrogenase NADP-binding" evidence="5">
    <location>
        <begin position="5"/>
        <end position="157"/>
    </location>
</feature>
<evidence type="ECO:0000256" key="2">
    <source>
        <dbReference type="ARBA" id="ARBA00023002"/>
    </source>
</evidence>
<keyword evidence="3" id="KW-0520">NAD</keyword>
<evidence type="ECO:0000259" key="6">
    <source>
        <dbReference type="Pfam" id="PF14833"/>
    </source>
</evidence>
<dbReference type="GO" id="GO:0016491">
    <property type="term" value="F:oxidoreductase activity"/>
    <property type="evidence" value="ECO:0007669"/>
    <property type="project" value="UniProtKB-KW"/>
</dbReference>